<feature type="transmembrane region" description="Helical" evidence="7">
    <location>
        <begin position="423"/>
        <end position="443"/>
    </location>
</feature>
<proteinExistence type="predicted"/>
<dbReference type="InterPro" id="IPR048279">
    <property type="entry name" value="MdtK-like"/>
</dbReference>
<feature type="transmembrane region" description="Helical" evidence="7">
    <location>
        <begin position="169"/>
        <end position="190"/>
    </location>
</feature>
<feature type="transmembrane region" description="Helical" evidence="7">
    <location>
        <begin position="54"/>
        <end position="77"/>
    </location>
</feature>
<dbReference type="InterPro" id="IPR052031">
    <property type="entry name" value="Membrane_Transporter-Flippase"/>
</dbReference>
<protein>
    <submittedName>
        <fullName evidence="8">Multidrug export protein mepA</fullName>
    </submittedName>
</protein>
<keyword evidence="6 7" id="KW-0472">Membrane</keyword>
<evidence type="ECO:0000256" key="5">
    <source>
        <dbReference type="ARBA" id="ARBA00022989"/>
    </source>
</evidence>
<feature type="transmembrane region" description="Helical" evidence="7">
    <location>
        <begin position="20"/>
        <end position="48"/>
    </location>
</feature>
<evidence type="ECO:0000256" key="4">
    <source>
        <dbReference type="ARBA" id="ARBA00022692"/>
    </source>
</evidence>
<feature type="transmembrane region" description="Helical" evidence="7">
    <location>
        <begin position="98"/>
        <end position="120"/>
    </location>
</feature>
<dbReference type="PIRSF" id="PIRSF006603">
    <property type="entry name" value="DinF"/>
    <property type="match status" value="1"/>
</dbReference>
<reference evidence="8 9" key="1">
    <citation type="submission" date="2015-09" db="EMBL/GenBank/DDBJ databases">
        <authorList>
            <consortium name="Pathogen Informatics"/>
        </authorList>
    </citation>
    <scope>NUCLEOTIDE SEQUENCE [LARGE SCALE GENOMIC DNA]</scope>
    <source>
        <strain evidence="8 9">2789STDY5834876</strain>
    </source>
</reference>
<dbReference type="PANTHER" id="PTHR43549:SF3">
    <property type="entry name" value="MULTIDRUG RESISTANCE PROTEIN YPNP-RELATED"/>
    <property type="match status" value="1"/>
</dbReference>
<feature type="transmembrane region" description="Helical" evidence="7">
    <location>
        <begin position="319"/>
        <end position="340"/>
    </location>
</feature>
<dbReference type="RefSeq" id="WP_055150451.1">
    <property type="nucleotide sequence ID" value="NZ_CYZU01000002.1"/>
</dbReference>
<dbReference type="EMBL" id="CYZU01000002">
    <property type="protein sequence ID" value="CUN74084.1"/>
    <property type="molecule type" value="Genomic_DNA"/>
</dbReference>
<dbReference type="AlphaFoldDB" id="A0A173ZCW9"/>
<evidence type="ECO:0000313" key="9">
    <source>
        <dbReference type="Proteomes" id="UP000095544"/>
    </source>
</evidence>
<keyword evidence="2" id="KW-0813">Transport</keyword>
<evidence type="ECO:0000256" key="2">
    <source>
        <dbReference type="ARBA" id="ARBA00022448"/>
    </source>
</evidence>
<accession>A0A173ZCW9</accession>
<feature type="transmembrane region" description="Helical" evidence="7">
    <location>
        <begin position="196"/>
        <end position="218"/>
    </location>
</feature>
<keyword evidence="4 7" id="KW-0812">Transmembrane</keyword>
<dbReference type="OrthoDB" id="9776324at2"/>
<dbReference type="Proteomes" id="UP000095544">
    <property type="component" value="Unassembled WGS sequence"/>
</dbReference>
<dbReference type="PANTHER" id="PTHR43549">
    <property type="entry name" value="MULTIDRUG RESISTANCE PROTEIN YPNP-RELATED"/>
    <property type="match status" value="1"/>
</dbReference>
<dbReference type="CDD" id="cd13138">
    <property type="entry name" value="MATE_yoeA_like"/>
    <property type="match status" value="1"/>
</dbReference>
<evidence type="ECO:0000256" key="3">
    <source>
        <dbReference type="ARBA" id="ARBA00022475"/>
    </source>
</evidence>
<evidence type="ECO:0000256" key="1">
    <source>
        <dbReference type="ARBA" id="ARBA00004651"/>
    </source>
</evidence>
<evidence type="ECO:0000256" key="6">
    <source>
        <dbReference type="ARBA" id="ARBA00023136"/>
    </source>
</evidence>
<organism evidence="8 9">
    <name type="scientific">Faecalicatena contorta</name>
    <dbReference type="NCBI Taxonomy" id="39482"/>
    <lineage>
        <taxon>Bacteria</taxon>
        <taxon>Bacillati</taxon>
        <taxon>Bacillota</taxon>
        <taxon>Clostridia</taxon>
        <taxon>Lachnospirales</taxon>
        <taxon>Lachnospiraceae</taxon>
        <taxon>Faecalicatena</taxon>
    </lineage>
</organism>
<dbReference type="Pfam" id="PF01554">
    <property type="entry name" value="MatE"/>
    <property type="match status" value="2"/>
</dbReference>
<name>A0A173ZCW9_9FIRM</name>
<comment type="subcellular location">
    <subcellularLocation>
        <location evidence="1">Cell membrane</location>
        <topology evidence="1">Multi-pass membrane protein</topology>
    </subcellularLocation>
</comment>
<evidence type="ECO:0000313" key="8">
    <source>
        <dbReference type="EMBL" id="CUN74084.1"/>
    </source>
</evidence>
<keyword evidence="5 7" id="KW-1133">Transmembrane helix</keyword>
<keyword evidence="3" id="KW-1003">Cell membrane</keyword>
<feature type="transmembrane region" description="Helical" evidence="7">
    <location>
        <begin position="287"/>
        <end position="307"/>
    </location>
</feature>
<dbReference type="STRING" id="39482.ERS852491_00397"/>
<evidence type="ECO:0000256" key="7">
    <source>
        <dbReference type="SAM" id="Phobius"/>
    </source>
</evidence>
<feature type="transmembrane region" description="Helical" evidence="7">
    <location>
        <begin position="140"/>
        <end position="157"/>
    </location>
</feature>
<dbReference type="GO" id="GO:0005886">
    <property type="term" value="C:plasma membrane"/>
    <property type="evidence" value="ECO:0007669"/>
    <property type="project" value="UniProtKB-SubCell"/>
</dbReference>
<dbReference type="GO" id="GO:0015297">
    <property type="term" value="F:antiporter activity"/>
    <property type="evidence" value="ECO:0007669"/>
    <property type="project" value="InterPro"/>
</dbReference>
<gene>
    <name evidence="8" type="primary">mepA_1</name>
    <name evidence="8" type="ORF">ERS852491_00397</name>
</gene>
<dbReference type="InterPro" id="IPR002528">
    <property type="entry name" value="MATE_fam"/>
</dbReference>
<sequence length="456" mass="48299">MEAKGKKEISFTEGSVGIALIKFAVPVLGALVLQAAYGAVDLLIVGIFGDAASISAVGTGSVFMNMITFIITSLAMGSTVIIGQHIGERNPKAAGDTVGTTIIMFGALGIIVTILLEVFAENIVHILQVPAESVEKTIQYIQICSGGIIVIIAYNVISSILRGVGNANLPFLFVGIACVVNIIGDLFFVGVLHMDVVGAALATVLAQLVSVIISLAVLRRKNLGIIFSKQQLRVSETELRKILRVGVPIALQETTVQISFLVINSIINGMGLMPSAGYGVAQKLVSFMLLVPVSVMQSVSAFVAQNVGAGKHKRAFKGFYTAMLGGGIVGVFMFLFSFFGGELISSIFSGDQEVIAQSAAYLKGYCPECILTCVLFSSIGYFNGNGVSKPVMFQGIISALCIRIPVSLFMSRLPGSSLTYVGLATPIATVWGIAFFACCFIWFRKKQKNLFGGVMQ</sequence>
<dbReference type="NCBIfam" id="TIGR00797">
    <property type="entry name" value="matE"/>
    <property type="match status" value="1"/>
</dbReference>
<dbReference type="GO" id="GO:0042910">
    <property type="term" value="F:xenobiotic transmembrane transporter activity"/>
    <property type="evidence" value="ECO:0007669"/>
    <property type="project" value="InterPro"/>
</dbReference>